<accession>A0AA38HRE6</accession>
<evidence type="ECO:0000313" key="3">
    <source>
        <dbReference type="Proteomes" id="UP001168821"/>
    </source>
</evidence>
<keyword evidence="3" id="KW-1185">Reference proteome</keyword>
<organism evidence="2 3">
    <name type="scientific">Zophobas morio</name>
    <dbReference type="NCBI Taxonomy" id="2755281"/>
    <lineage>
        <taxon>Eukaryota</taxon>
        <taxon>Metazoa</taxon>
        <taxon>Ecdysozoa</taxon>
        <taxon>Arthropoda</taxon>
        <taxon>Hexapoda</taxon>
        <taxon>Insecta</taxon>
        <taxon>Pterygota</taxon>
        <taxon>Neoptera</taxon>
        <taxon>Endopterygota</taxon>
        <taxon>Coleoptera</taxon>
        <taxon>Polyphaga</taxon>
        <taxon>Cucujiformia</taxon>
        <taxon>Tenebrionidae</taxon>
        <taxon>Zophobas</taxon>
    </lineage>
</organism>
<evidence type="ECO:0000313" key="2">
    <source>
        <dbReference type="EMBL" id="KAJ3642543.1"/>
    </source>
</evidence>
<protein>
    <submittedName>
        <fullName evidence="2">Uncharacterized protein</fullName>
    </submittedName>
</protein>
<evidence type="ECO:0000256" key="1">
    <source>
        <dbReference type="SAM" id="Phobius"/>
    </source>
</evidence>
<dbReference type="Proteomes" id="UP001168821">
    <property type="component" value="Unassembled WGS sequence"/>
</dbReference>
<name>A0AA38HRE6_9CUCU</name>
<gene>
    <name evidence="2" type="ORF">Zmor_025310</name>
</gene>
<reference evidence="2" key="1">
    <citation type="journal article" date="2023" name="G3 (Bethesda)">
        <title>Whole genome assemblies of Zophobas morio and Tenebrio molitor.</title>
        <authorList>
            <person name="Kaur S."/>
            <person name="Stinson S.A."/>
            <person name="diCenzo G.C."/>
        </authorList>
    </citation>
    <scope>NUCLEOTIDE SEQUENCE</scope>
    <source>
        <strain evidence="2">QUZm001</strain>
    </source>
</reference>
<proteinExistence type="predicted"/>
<sequence>MEAECAVPSRAAGFIAPRIPIVETQPRVCDRNCLIVYALLGCWATVLAIDRITVVGRRTATTRSPKLRSRYAS</sequence>
<comment type="caution">
    <text evidence="2">The sequence shown here is derived from an EMBL/GenBank/DDBJ whole genome shotgun (WGS) entry which is preliminary data.</text>
</comment>
<keyword evidence="1" id="KW-0472">Membrane</keyword>
<dbReference type="EMBL" id="JALNTZ010000008">
    <property type="protein sequence ID" value="KAJ3642543.1"/>
    <property type="molecule type" value="Genomic_DNA"/>
</dbReference>
<dbReference type="AlphaFoldDB" id="A0AA38HRE6"/>
<feature type="transmembrane region" description="Helical" evidence="1">
    <location>
        <begin position="34"/>
        <end position="54"/>
    </location>
</feature>
<keyword evidence="1" id="KW-1133">Transmembrane helix</keyword>
<keyword evidence="1" id="KW-0812">Transmembrane</keyword>